<dbReference type="PANTHER" id="PTHR40866">
    <property type="entry name" value="BED-TYPE DOMAIN-CONTAINING PROTEIN"/>
    <property type="match status" value="1"/>
</dbReference>
<accession>A0AAV2Z305</accession>
<dbReference type="EMBL" id="DAKRPA010000060">
    <property type="protein sequence ID" value="DBA00646.1"/>
    <property type="molecule type" value="Genomic_DNA"/>
</dbReference>
<name>A0AAV2Z305_9STRA</name>
<organism evidence="1 2">
    <name type="scientific">Lagenidium giganteum</name>
    <dbReference type="NCBI Taxonomy" id="4803"/>
    <lineage>
        <taxon>Eukaryota</taxon>
        <taxon>Sar</taxon>
        <taxon>Stramenopiles</taxon>
        <taxon>Oomycota</taxon>
        <taxon>Peronosporomycetes</taxon>
        <taxon>Pythiales</taxon>
        <taxon>Pythiaceae</taxon>
    </lineage>
</organism>
<reference evidence="1" key="1">
    <citation type="submission" date="2022-11" db="EMBL/GenBank/DDBJ databases">
        <authorList>
            <person name="Morgan W.R."/>
            <person name="Tartar A."/>
        </authorList>
    </citation>
    <scope>NUCLEOTIDE SEQUENCE</scope>
    <source>
        <strain evidence="1">ARSEF 373</strain>
    </source>
</reference>
<comment type="caution">
    <text evidence="1">The sequence shown here is derived from an EMBL/GenBank/DDBJ whole genome shotgun (WGS) entry which is preliminary data.</text>
</comment>
<proteinExistence type="predicted"/>
<evidence type="ECO:0000313" key="1">
    <source>
        <dbReference type="EMBL" id="DBA00646.1"/>
    </source>
</evidence>
<dbReference type="AlphaFoldDB" id="A0AAV2Z305"/>
<dbReference type="Proteomes" id="UP001146120">
    <property type="component" value="Unassembled WGS sequence"/>
</dbReference>
<reference evidence="1" key="2">
    <citation type="journal article" date="2023" name="Microbiol Resour">
        <title>Decontamination and Annotation of the Draft Genome Sequence of the Oomycete Lagenidium giganteum ARSEF 373.</title>
        <authorList>
            <person name="Morgan W.R."/>
            <person name="Tartar A."/>
        </authorList>
    </citation>
    <scope>NUCLEOTIDE SEQUENCE</scope>
    <source>
        <strain evidence="1">ARSEF 373</strain>
    </source>
</reference>
<sequence length="147" mass="16648">MDIFLWIEWCAVGRMPFSFCASSIVRKNARISAICENTLTLHVNRLYGVVHGKIADTLPHLVLDRLKDFLSNHEDLLLKIHALMRKVSTLKGRAVLRTVTPLDPVLCNDARWPSTYAMVERYTRLHSALGSIDVQTAQNHDLANVLL</sequence>
<keyword evidence="2" id="KW-1185">Reference proteome</keyword>
<evidence type="ECO:0000313" key="2">
    <source>
        <dbReference type="Proteomes" id="UP001146120"/>
    </source>
</evidence>
<dbReference type="PANTHER" id="PTHR40866:SF1">
    <property type="entry name" value="BED-TYPE DOMAIN-CONTAINING PROTEIN"/>
    <property type="match status" value="1"/>
</dbReference>
<gene>
    <name evidence="1" type="ORF">N0F65_003575</name>
</gene>
<protein>
    <submittedName>
        <fullName evidence="1">Uncharacterized protein</fullName>
    </submittedName>
</protein>